<evidence type="ECO:0000256" key="13">
    <source>
        <dbReference type="ARBA" id="ARBA00023136"/>
    </source>
</evidence>
<sequence length="843" mass="95479">MGVSWACYGLFFYIAFFLTPFPILVTALPAYGYLPVNSPISWTNREPTGDFENSPTLWTDREPTANFYKPNAGIILASRSFSYPGYGSACGCGFFCNQTCNSSLFAIFTFHSYYDSTSVALDGAEVPWSANPNNPVRNNATLKLTSKRGLVLQDADGTIAWSTNIGNKSVAGLLLTNTCNLMLLDEKNATIWQSLDHPTDTLVLGQKWVAGQQLTSKGGVFSLSLTSQGLFSYINSNPPQGYFFYNPGIDNISYVQFLNRSLAFFNQSFKLFSELEMVSTSSALQYMRFEPDGHLRVYYEDWTQWYDVLTHYINDGDCGYPTFCGNYSICSNSQCICPSPINGTNYFRQINEMLPNLGCSLVTPLSCEASKNHILLELQNTTYFPFSKYPPYIKPDYQDITLKTCTQACLKNCLCKAAIYDSSFNVRNCYLLSQIFSLKSKDEETKTYFNVKVYIKVQNIPPRQLQLEIILGSSLGSLLVLFLLIGIFAFLFWKKTNADEVEEYCLDHVLEMPTRYSYHDVQAMTGNFIKELGGGGFGTVFEGTLIDGTKVAVKRLDGLSQIEKSFLAEVETIGRTHHLNLVRLIGFCAEKFHKLLVYEYMSNGSLDKWIFHKNIEMSLDWQHKKKITLDIARGITYLHEECRQKIVRMDIKPHNILLDENFNAKVSDFGLSKLVDHDQSQVVTTMRGTPGYMAPEWLSLVITEKVDVYSFGIVLLEILCGRRNFDRSQPEEAMHLIDLFKKKFKEDRLLDLVDKYSEDMHLHGEEVVNMMRVAAWCLQNDFTKRPSMSMVVKVFEGVMNVELDLDYFFSNAPLLNARAGVDNQEVHIVAATPLLPSILSGPR</sequence>
<accession>A0A7N2L044</accession>
<dbReference type="GO" id="GO:0016020">
    <property type="term" value="C:membrane"/>
    <property type="evidence" value="ECO:0007669"/>
    <property type="project" value="UniProtKB-SubCell"/>
</dbReference>
<feature type="transmembrane region" description="Helical" evidence="21">
    <location>
        <begin position="12"/>
        <end position="34"/>
    </location>
</feature>
<evidence type="ECO:0000256" key="9">
    <source>
        <dbReference type="ARBA" id="ARBA00022741"/>
    </source>
</evidence>
<evidence type="ECO:0000256" key="20">
    <source>
        <dbReference type="PROSITE-ProRule" id="PRU10141"/>
    </source>
</evidence>
<evidence type="ECO:0000259" key="22">
    <source>
        <dbReference type="PROSITE" id="PS50011"/>
    </source>
</evidence>
<dbReference type="Gene3D" id="2.90.10.10">
    <property type="entry name" value="Bulb-type lectin domain"/>
    <property type="match status" value="1"/>
</dbReference>
<evidence type="ECO:0000256" key="19">
    <source>
        <dbReference type="PIRNR" id="PIRNR000641"/>
    </source>
</evidence>
<keyword evidence="6 21" id="KW-0812">Transmembrane</keyword>
<dbReference type="PROSITE" id="PS50948">
    <property type="entry name" value="PAN"/>
    <property type="match status" value="1"/>
</dbReference>
<evidence type="ECO:0000256" key="7">
    <source>
        <dbReference type="ARBA" id="ARBA00022729"/>
    </source>
</evidence>
<evidence type="ECO:0000313" key="25">
    <source>
        <dbReference type="EnsemblPlants" id="QL02p078208:mrna:CDS:3"/>
    </source>
</evidence>
<comment type="similarity">
    <text evidence="19">Belongs to the protein kinase superfamily. Ser/Thr protein kinase family.</text>
</comment>
<comment type="catalytic activity">
    <reaction evidence="18 19">
        <text>L-seryl-[protein] + ATP = O-phospho-L-seryl-[protein] + ADP + H(+)</text>
        <dbReference type="Rhea" id="RHEA:17989"/>
        <dbReference type="Rhea" id="RHEA-COMP:9863"/>
        <dbReference type="Rhea" id="RHEA-COMP:11604"/>
        <dbReference type="ChEBI" id="CHEBI:15378"/>
        <dbReference type="ChEBI" id="CHEBI:29999"/>
        <dbReference type="ChEBI" id="CHEBI:30616"/>
        <dbReference type="ChEBI" id="CHEBI:83421"/>
        <dbReference type="ChEBI" id="CHEBI:456216"/>
        <dbReference type="EC" id="2.7.11.1"/>
    </reaction>
</comment>
<evidence type="ECO:0000256" key="15">
    <source>
        <dbReference type="ARBA" id="ARBA00023170"/>
    </source>
</evidence>
<dbReference type="GO" id="GO:0030246">
    <property type="term" value="F:carbohydrate binding"/>
    <property type="evidence" value="ECO:0007669"/>
    <property type="project" value="UniProtKB-KW"/>
</dbReference>
<evidence type="ECO:0000256" key="14">
    <source>
        <dbReference type="ARBA" id="ARBA00023157"/>
    </source>
</evidence>
<reference evidence="25" key="2">
    <citation type="submission" date="2021-01" db="UniProtKB">
        <authorList>
            <consortium name="EnsemblPlants"/>
        </authorList>
    </citation>
    <scope>IDENTIFICATION</scope>
</reference>
<dbReference type="AlphaFoldDB" id="A0A7N2L044"/>
<evidence type="ECO:0000256" key="1">
    <source>
        <dbReference type="ARBA" id="ARBA00004479"/>
    </source>
</evidence>
<comment type="subcellular location">
    <subcellularLocation>
        <location evidence="1">Membrane</location>
        <topology evidence="1">Single-pass type I membrane protein</topology>
    </subcellularLocation>
</comment>
<keyword evidence="13 21" id="KW-0472">Membrane</keyword>
<evidence type="ECO:0000256" key="2">
    <source>
        <dbReference type="ARBA" id="ARBA00022527"/>
    </source>
</evidence>
<dbReference type="Proteomes" id="UP000594261">
    <property type="component" value="Chromosome 2"/>
</dbReference>
<keyword evidence="5 19" id="KW-0808">Transferase</keyword>
<evidence type="ECO:0000256" key="16">
    <source>
        <dbReference type="ARBA" id="ARBA00023180"/>
    </source>
</evidence>
<dbReference type="InterPro" id="IPR000719">
    <property type="entry name" value="Prot_kinase_dom"/>
</dbReference>
<dbReference type="InterPro" id="IPR051343">
    <property type="entry name" value="G-type_lectin_kinases/EP1-like"/>
</dbReference>
<dbReference type="FunFam" id="3.30.200.20:FF:000178">
    <property type="entry name" value="serine/threonine-protein kinase PBS1-like"/>
    <property type="match status" value="1"/>
</dbReference>
<evidence type="ECO:0000256" key="12">
    <source>
        <dbReference type="ARBA" id="ARBA00022989"/>
    </source>
</evidence>
<evidence type="ECO:0000256" key="10">
    <source>
        <dbReference type="ARBA" id="ARBA00022777"/>
    </source>
</evidence>
<dbReference type="PROSITE" id="PS00107">
    <property type="entry name" value="PROTEIN_KINASE_ATP"/>
    <property type="match status" value="1"/>
</dbReference>
<dbReference type="PIRSF" id="PIRSF000641">
    <property type="entry name" value="SRK"/>
    <property type="match status" value="1"/>
</dbReference>
<comment type="catalytic activity">
    <reaction evidence="17 19">
        <text>L-threonyl-[protein] + ATP = O-phospho-L-threonyl-[protein] + ADP + H(+)</text>
        <dbReference type="Rhea" id="RHEA:46608"/>
        <dbReference type="Rhea" id="RHEA-COMP:11060"/>
        <dbReference type="Rhea" id="RHEA-COMP:11605"/>
        <dbReference type="ChEBI" id="CHEBI:15378"/>
        <dbReference type="ChEBI" id="CHEBI:30013"/>
        <dbReference type="ChEBI" id="CHEBI:30616"/>
        <dbReference type="ChEBI" id="CHEBI:61977"/>
        <dbReference type="ChEBI" id="CHEBI:456216"/>
        <dbReference type="EC" id="2.7.11.1"/>
    </reaction>
</comment>
<dbReference type="SMART" id="SM00108">
    <property type="entry name" value="B_lectin"/>
    <property type="match status" value="1"/>
</dbReference>
<keyword evidence="16" id="KW-0325">Glycoprotein</keyword>
<evidence type="ECO:0000256" key="8">
    <source>
        <dbReference type="ARBA" id="ARBA00022734"/>
    </source>
</evidence>
<keyword evidence="7" id="KW-0732">Signal</keyword>
<evidence type="ECO:0000256" key="11">
    <source>
        <dbReference type="ARBA" id="ARBA00022840"/>
    </source>
</evidence>
<evidence type="ECO:0000256" key="3">
    <source>
        <dbReference type="ARBA" id="ARBA00022536"/>
    </source>
</evidence>
<evidence type="ECO:0000256" key="21">
    <source>
        <dbReference type="SAM" id="Phobius"/>
    </source>
</evidence>
<feature type="binding site" evidence="20">
    <location>
        <position position="554"/>
    </location>
    <ligand>
        <name>ATP</name>
        <dbReference type="ChEBI" id="CHEBI:30616"/>
    </ligand>
</feature>
<protein>
    <recommendedName>
        <fullName evidence="19">Receptor-like serine/threonine-protein kinase</fullName>
        <ecNumber evidence="19">2.7.11.1</ecNumber>
    </recommendedName>
</protein>
<evidence type="ECO:0000256" key="4">
    <source>
        <dbReference type="ARBA" id="ARBA00022553"/>
    </source>
</evidence>
<dbReference type="GO" id="GO:0004674">
    <property type="term" value="F:protein serine/threonine kinase activity"/>
    <property type="evidence" value="ECO:0007669"/>
    <property type="project" value="UniProtKB-KW"/>
</dbReference>
<dbReference type="Pfam" id="PF01453">
    <property type="entry name" value="B_lectin"/>
    <property type="match status" value="1"/>
</dbReference>
<dbReference type="PANTHER" id="PTHR47976:SF30">
    <property type="entry name" value="RECEPTOR-LIKE SERINE_THREONINE-PROTEIN KINASE"/>
    <property type="match status" value="1"/>
</dbReference>
<keyword evidence="14" id="KW-1015">Disulfide bond</keyword>
<dbReference type="EC" id="2.7.11.1" evidence="19"/>
<evidence type="ECO:0000256" key="5">
    <source>
        <dbReference type="ARBA" id="ARBA00022679"/>
    </source>
</evidence>
<dbReference type="Pfam" id="PF08276">
    <property type="entry name" value="PAN_2"/>
    <property type="match status" value="1"/>
</dbReference>
<evidence type="ECO:0000256" key="18">
    <source>
        <dbReference type="ARBA" id="ARBA00048679"/>
    </source>
</evidence>
<dbReference type="SUPFAM" id="SSF56112">
    <property type="entry name" value="Protein kinase-like (PK-like)"/>
    <property type="match status" value="1"/>
</dbReference>
<dbReference type="CDD" id="cd14066">
    <property type="entry name" value="STKc_IRAK"/>
    <property type="match status" value="1"/>
</dbReference>
<keyword evidence="12 21" id="KW-1133">Transmembrane helix</keyword>
<dbReference type="EnsemblPlants" id="QL02p078208:mrna">
    <property type="protein sequence ID" value="QL02p078208:mrna:CDS:3"/>
    <property type="gene ID" value="QL02p078208"/>
</dbReference>
<keyword evidence="26" id="KW-1185">Reference proteome</keyword>
<proteinExistence type="inferred from homology"/>
<dbReference type="InterPro" id="IPR017441">
    <property type="entry name" value="Protein_kinase_ATP_BS"/>
</dbReference>
<evidence type="ECO:0000259" key="23">
    <source>
        <dbReference type="PROSITE" id="PS50927"/>
    </source>
</evidence>
<evidence type="ECO:0000256" key="6">
    <source>
        <dbReference type="ARBA" id="ARBA00022692"/>
    </source>
</evidence>
<keyword evidence="2 19" id="KW-0723">Serine/threonine-protein kinase</keyword>
<evidence type="ECO:0000256" key="17">
    <source>
        <dbReference type="ARBA" id="ARBA00047899"/>
    </source>
</evidence>
<keyword evidence="10 19" id="KW-0418">Kinase</keyword>
<dbReference type="OMA" id="WRESEWK"/>
<dbReference type="Gramene" id="QL02p078208:mrna">
    <property type="protein sequence ID" value="QL02p078208:mrna:CDS:3"/>
    <property type="gene ID" value="QL02p078208"/>
</dbReference>
<organism evidence="25 26">
    <name type="scientific">Quercus lobata</name>
    <name type="common">Valley oak</name>
    <dbReference type="NCBI Taxonomy" id="97700"/>
    <lineage>
        <taxon>Eukaryota</taxon>
        <taxon>Viridiplantae</taxon>
        <taxon>Streptophyta</taxon>
        <taxon>Embryophyta</taxon>
        <taxon>Tracheophyta</taxon>
        <taxon>Spermatophyta</taxon>
        <taxon>Magnoliopsida</taxon>
        <taxon>eudicotyledons</taxon>
        <taxon>Gunneridae</taxon>
        <taxon>Pentapetalae</taxon>
        <taxon>rosids</taxon>
        <taxon>fabids</taxon>
        <taxon>Fagales</taxon>
        <taxon>Fagaceae</taxon>
        <taxon>Quercus</taxon>
    </lineage>
</organism>
<dbReference type="PROSITE" id="PS50011">
    <property type="entry name" value="PROTEIN_KINASE_DOM"/>
    <property type="match status" value="1"/>
</dbReference>
<feature type="domain" description="Protein kinase" evidence="22">
    <location>
        <begin position="526"/>
        <end position="809"/>
    </location>
</feature>
<feature type="domain" description="Apple" evidence="24">
    <location>
        <begin position="367"/>
        <end position="453"/>
    </location>
</feature>
<dbReference type="InParanoid" id="A0A7N2L044"/>
<keyword evidence="9 19" id="KW-0547">Nucleotide-binding</keyword>
<dbReference type="InterPro" id="IPR011009">
    <property type="entry name" value="Kinase-like_dom_sf"/>
</dbReference>
<dbReference type="PROSITE" id="PS50927">
    <property type="entry name" value="BULB_LECTIN"/>
    <property type="match status" value="1"/>
</dbReference>
<dbReference type="PANTHER" id="PTHR47976">
    <property type="entry name" value="G-TYPE LECTIN S-RECEPTOR-LIKE SERINE/THREONINE-PROTEIN KINASE SD2-5"/>
    <property type="match status" value="1"/>
</dbReference>
<dbReference type="FunFam" id="1.10.510.10:FF:000248">
    <property type="entry name" value="S-receptor-like kinase 5"/>
    <property type="match status" value="1"/>
</dbReference>
<dbReference type="InterPro" id="IPR003609">
    <property type="entry name" value="Pan_app"/>
</dbReference>
<keyword evidence="11 19" id="KW-0067">ATP-binding</keyword>
<keyword evidence="3" id="KW-0245">EGF-like domain</keyword>
<dbReference type="SUPFAM" id="SSF51110">
    <property type="entry name" value="alpha-D-mannose-specific plant lectins"/>
    <property type="match status" value="1"/>
</dbReference>
<dbReference type="InterPro" id="IPR036426">
    <property type="entry name" value="Bulb-type_lectin_dom_sf"/>
</dbReference>
<evidence type="ECO:0000313" key="26">
    <source>
        <dbReference type="Proteomes" id="UP000594261"/>
    </source>
</evidence>
<dbReference type="CDD" id="cd00028">
    <property type="entry name" value="B_lectin"/>
    <property type="match status" value="1"/>
</dbReference>
<dbReference type="InterPro" id="IPR001480">
    <property type="entry name" value="Bulb-type_lectin_dom"/>
</dbReference>
<keyword evidence="4" id="KW-0597">Phosphoprotein</keyword>
<dbReference type="GO" id="GO:0005524">
    <property type="term" value="F:ATP binding"/>
    <property type="evidence" value="ECO:0007669"/>
    <property type="project" value="UniProtKB-UniRule"/>
</dbReference>
<dbReference type="Pfam" id="PF00069">
    <property type="entry name" value="Pkinase"/>
    <property type="match status" value="1"/>
</dbReference>
<evidence type="ECO:0000259" key="24">
    <source>
        <dbReference type="PROSITE" id="PS50948"/>
    </source>
</evidence>
<keyword evidence="15" id="KW-0675">Receptor</keyword>
<reference evidence="26" key="1">
    <citation type="journal article" date="2016" name="G3 (Bethesda)">
        <title>First Draft Assembly and Annotation of the Genome of a California Endemic Oak Quercus lobata Nee (Fagaceae).</title>
        <authorList>
            <person name="Sork V.L."/>
            <person name="Fitz-Gibbon S.T."/>
            <person name="Puiu D."/>
            <person name="Crepeau M."/>
            <person name="Gugger P.F."/>
            <person name="Sherman R."/>
            <person name="Stevens K."/>
            <person name="Langley C.H."/>
            <person name="Pellegrini M."/>
            <person name="Salzberg S.L."/>
        </authorList>
    </citation>
    <scope>NUCLEOTIDE SEQUENCE [LARGE SCALE GENOMIC DNA]</scope>
    <source>
        <strain evidence="26">cv. SW786</strain>
    </source>
</reference>
<dbReference type="SMART" id="SM00220">
    <property type="entry name" value="S_TKc"/>
    <property type="match status" value="1"/>
</dbReference>
<feature type="transmembrane region" description="Helical" evidence="21">
    <location>
        <begin position="469"/>
        <end position="493"/>
    </location>
</feature>
<keyword evidence="8" id="KW-0430">Lectin</keyword>
<dbReference type="Gene3D" id="3.30.200.20">
    <property type="entry name" value="Phosphorylase Kinase, domain 1"/>
    <property type="match status" value="1"/>
</dbReference>
<feature type="domain" description="Bulb-type lectin" evidence="23">
    <location>
        <begin position="72"/>
        <end position="196"/>
    </location>
</feature>
<dbReference type="Gene3D" id="1.10.510.10">
    <property type="entry name" value="Transferase(Phosphotransferase) domain 1"/>
    <property type="match status" value="1"/>
</dbReference>
<name>A0A7N2L044_QUELO</name>
<dbReference type="InterPro" id="IPR024171">
    <property type="entry name" value="SRK-like_kinase"/>
</dbReference>